<dbReference type="InterPro" id="IPR052901">
    <property type="entry name" value="Bact_TGase-like"/>
</dbReference>
<sequence length="735" mass="84682">MRFLFYFRLSSYLLIGSGFLALLITEDYGMFAALIFAAILAIGWQVDSGKWRIPVSPLFWNLAMIAFLLVSVADVLFFRRIGSIGLVNFLIFLQTAKIFSSKRDRDYITIYVISFFLMLITSIMTFSVLFALSCILFAVTATWALSTLTMKRDIEMHLLPESTTGVADSSIEEAYLNVPALSSVLNGKFFAGTFGVTLASFIISLAVFVILPRFREGMLFRYGSGFSQRVSGFSEEVALDSFGVVRLDHRPVMRVTLPKINAEQTLPFRLYWKGLSYNHYDGLRWRADAQRKKHIRSAREYEHVAWFGVSDDKNTLLEQRVELISSGYEVLFAANAVQGAEGRFLGLYYDQLTGNTQVIYNPYAPNYTAYSDISRPADKVLQQEGQEYPEEILTLYLQTPDLPERVIRLAHEIRADTTNPYQSVLAIQEYLEQNYAYSLDVQRSSDVTPLEDFLFVNKAGHCEYYATSMTILLRILGIPTRLVNGFAQGRWNEYGQFFTVRQSDAHAWVEVYFPSAGWVTFDPTPAAAFGDTYQEFAEQRNFLANVYRYSEYLRTKWNRYVIDFSTLDQAQLAVSAFRASRSARRNLSGSLRRLKDRVQQMMPHLTSRDLWTMLAAIPTLAFLLYLIRRTLRYVHLKFPKLTKRRRSARKQVILFYQRMLHILARKGMPKHVAATPGEFAQLIDQKHPAYSQDVQHITNLYYAVRYGQHQLQQEEILSIEHRLRELQKKQRTSAP</sequence>
<dbReference type="InterPro" id="IPR002931">
    <property type="entry name" value="Transglutaminase-like"/>
</dbReference>
<dbReference type="SUPFAM" id="SSF54001">
    <property type="entry name" value="Cysteine proteinases"/>
    <property type="match status" value="1"/>
</dbReference>
<dbReference type="PANTHER" id="PTHR42736:SF1">
    <property type="entry name" value="PROTEIN-GLUTAMINE GAMMA-GLUTAMYLTRANSFERASE"/>
    <property type="match status" value="1"/>
</dbReference>
<dbReference type="InterPro" id="IPR025403">
    <property type="entry name" value="TgpA-like_C"/>
</dbReference>
<dbReference type="InterPro" id="IPR038765">
    <property type="entry name" value="Papain-like_cys_pep_sf"/>
</dbReference>
<feature type="transmembrane region" description="Helical" evidence="1">
    <location>
        <begin position="58"/>
        <end position="78"/>
    </location>
</feature>
<feature type="transmembrane region" description="Helical" evidence="1">
    <location>
        <begin position="5"/>
        <end position="24"/>
    </location>
</feature>
<dbReference type="EMBL" id="DF820468">
    <property type="protein sequence ID" value="GAK58879.1"/>
    <property type="molecule type" value="Genomic_DNA"/>
</dbReference>
<evidence type="ECO:0000259" key="2">
    <source>
        <dbReference type="SMART" id="SM00460"/>
    </source>
</evidence>
<dbReference type="SMART" id="SM00460">
    <property type="entry name" value="TGc"/>
    <property type="match status" value="1"/>
</dbReference>
<keyword evidence="1" id="KW-0812">Transmembrane</keyword>
<dbReference type="Proteomes" id="UP000030661">
    <property type="component" value="Unassembled WGS sequence"/>
</dbReference>
<dbReference type="Pfam" id="PF01841">
    <property type="entry name" value="Transglut_core"/>
    <property type="match status" value="1"/>
</dbReference>
<accession>A0A081C2S4</accession>
<feature type="transmembrane region" description="Helical" evidence="1">
    <location>
        <begin position="112"/>
        <end position="145"/>
    </location>
</feature>
<dbReference type="InterPro" id="IPR021878">
    <property type="entry name" value="TgpA_N"/>
</dbReference>
<keyword evidence="1" id="KW-1133">Transmembrane helix</keyword>
<keyword evidence="4" id="KW-1185">Reference proteome</keyword>
<dbReference type="eggNOG" id="COG1305">
    <property type="taxonomic scope" value="Bacteria"/>
</dbReference>
<feature type="transmembrane region" description="Helical" evidence="1">
    <location>
        <begin position="610"/>
        <end position="627"/>
    </location>
</feature>
<proteinExistence type="predicted"/>
<organism evidence="3">
    <name type="scientific">Vecturithrix granuli</name>
    <dbReference type="NCBI Taxonomy" id="1499967"/>
    <lineage>
        <taxon>Bacteria</taxon>
        <taxon>Candidatus Moduliflexota</taxon>
        <taxon>Candidatus Vecturitrichia</taxon>
        <taxon>Candidatus Vecturitrichales</taxon>
        <taxon>Candidatus Vecturitrichaceae</taxon>
        <taxon>Candidatus Vecturithrix</taxon>
    </lineage>
</organism>
<dbReference type="Pfam" id="PF11992">
    <property type="entry name" value="TgpA_N"/>
    <property type="match status" value="1"/>
</dbReference>
<feature type="transmembrane region" description="Helical" evidence="1">
    <location>
        <begin position="189"/>
        <end position="211"/>
    </location>
</feature>
<dbReference type="PANTHER" id="PTHR42736">
    <property type="entry name" value="PROTEIN-GLUTAMINE GAMMA-GLUTAMYLTRANSFERASE"/>
    <property type="match status" value="1"/>
</dbReference>
<protein>
    <recommendedName>
        <fullName evidence="2">Transglutaminase-like domain-containing protein</fullName>
    </recommendedName>
</protein>
<evidence type="ECO:0000313" key="3">
    <source>
        <dbReference type="EMBL" id="GAK58879.1"/>
    </source>
</evidence>
<dbReference type="Gene3D" id="3.10.620.30">
    <property type="match status" value="1"/>
</dbReference>
<keyword evidence="1" id="KW-0472">Membrane</keyword>
<feature type="transmembrane region" description="Helical" evidence="1">
    <location>
        <begin position="84"/>
        <end position="100"/>
    </location>
</feature>
<dbReference type="AlphaFoldDB" id="A0A081C2S4"/>
<reference evidence="3" key="1">
    <citation type="journal article" date="2015" name="PeerJ">
        <title>First genomic representation of candidate bacterial phylum KSB3 points to enhanced environmental sensing as a trigger of wastewater bulking.</title>
        <authorList>
            <person name="Sekiguchi Y."/>
            <person name="Ohashi A."/>
            <person name="Parks D.H."/>
            <person name="Yamauchi T."/>
            <person name="Tyson G.W."/>
            <person name="Hugenholtz P."/>
        </authorList>
    </citation>
    <scope>NUCLEOTIDE SEQUENCE [LARGE SCALE GENOMIC DNA]</scope>
</reference>
<dbReference type="Pfam" id="PF13559">
    <property type="entry name" value="DUF4129"/>
    <property type="match status" value="1"/>
</dbReference>
<dbReference type="HOGENOM" id="CLU_012397_2_0_0"/>
<dbReference type="STRING" id="1499967.U27_05854"/>
<name>A0A081C2S4_VECG1</name>
<feature type="transmembrane region" description="Helical" evidence="1">
    <location>
        <begin position="30"/>
        <end position="46"/>
    </location>
</feature>
<evidence type="ECO:0000256" key="1">
    <source>
        <dbReference type="SAM" id="Phobius"/>
    </source>
</evidence>
<evidence type="ECO:0000313" key="4">
    <source>
        <dbReference type="Proteomes" id="UP000030661"/>
    </source>
</evidence>
<feature type="domain" description="Transglutaminase-like" evidence="2">
    <location>
        <begin position="454"/>
        <end position="525"/>
    </location>
</feature>
<gene>
    <name evidence="3" type="ORF">U27_05854</name>
</gene>